<gene>
    <name evidence="5" type="ORF">DPR02_38920</name>
</gene>
<dbReference type="PROSITE" id="PS00041">
    <property type="entry name" value="HTH_ARAC_FAMILY_1"/>
    <property type="match status" value="1"/>
</dbReference>
<feature type="domain" description="HTH araC/xylS-type" evidence="4">
    <location>
        <begin position="191"/>
        <end position="289"/>
    </location>
</feature>
<dbReference type="GO" id="GO:0003700">
    <property type="term" value="F:DNA-binding transcription factor activity"/>
    <property type="evidence" value="ECO:0007669"/>
    <property type="project" value="InterPro"/>
</dbReference>
<dbReference type="Proteomes" id="UP000248899">
    <property type="component" value="Unassembled WGS sequence"/>
</dbReference>
<evidence type="ECO:0000256" key="3">
    <source>
        <dbReference type="ARBA" id="ARBA00023163"/>
    </source>
</evidence>
<comment type="caution">
    <text evidence="5">The sequence shown here is derived from an EMBL/GenBank/DDBJ whole genome shotgun (WGS) entry which is preliminary data.</text>
</comment>
<dbReference type="SUPFAM" id="SSF46689">
    <property type="entry name" value="Homeodomain-like"/>
    <property type="match status" value="2"/>
</dbReference>
<dbReference type="AlphaFoldDB" id="A0AAQ0F474"/>
<evidence type="ECO:0000313" key="5">
    <source>
        <dbReference type="EMBL" id="RAP97063.1"/>
    </source>
</evidence>
<dbReference type="EMBL" id="QLUZ01000051">
    <property type="protein sequence ID" value="RAP97063.1"/>
    <property type="molecule type" value="Genomic_DNA"/>
</dbReference>
<dbReference type="Pfam" id="PF12833">
    <property type="entry name" value="HTH_18"/>
    <property type="match status" value="1"/>
</dbReference>
<protein>
    <submittedName>
        <fullName evidence="5">AraC family transcriptional regulator</fullName>
    </submittedName>
</protein>
<dbReference type="InterPro" id="IPR018062">
    <property type="entry name" value="HTH_AraC-typ_CS"/>
</dbReference>
<dbReference type="PANTHER" id="PTHR46796">
    <property type="entry name" value="HTH-TYPE TRANSCRIPTIONAL ACTIVATOR RHAS-RELATED"/>
    <property type="match status" value="1"/>
</dbReference>
<dbReference type="Gene3D" id="1.10.10.60">
    <property type="entry name" value="Homeodomain-like"/>
    <property type="match status" value="2"/>
</dbReference>
<dbReference type="GO" id="GO:0043565">
    <property type="term" value="F:sequence-specific DNA binding"/>
    <property type="evidence" value="ECO:0007669"/>
    <property type="project" value="InterPro"/>
</dbReference>
<reference evidence="5 6" key="1">
    <citation type="submission" date="2018-06" db="EMBL/GenBank/DDBJ databases">
        <title>Towards the identification of Burkholderia cepacia strain which caused fatal septicemia.</title>
        <authorList>
            <person name="Bui L.A.T."/>
            <person name="Zakharova I.B."/>
            <person name="Shpak I.M."/>
            <person name="Teteryatnikova N."/>
            <person name="Ustinov D.V."/>
            <person name="Kuzyutina Y.A."/>
            <person name="Nguyen H.N."/>
            <person name="Antonov A.S."/>
            <person name="Avdyusheva E.F."/>
            <person name="Victorov D.V."/>
        </authorList>
    </citation>
    <scope>NUCLEOTIDE SEQUENCE [LARGE SCALE GENOMIC DNA]</scope>
    <source>
        <strain evidence="5 6">PT02</strain>
    </source>
</reference>
<sequence>MFLCGVKMESWQQLSSMFGVRPVVSREIEGSLPLRVERYFCHARKRRGNGLPQMLLLTHLGGARASWASRHREAANFLPGFSVLVPPHCAAEWVQDGAVDCAVFHYLDGDHPHVQRLRRLMGDGAVAYPFHDPLVSAAARQVCHELRSGDQGSLAYAQRLSGIMVEQTERVLAGCAGRLPSPDRVQLARLSALLDWIQGNLGAAIDNDVLAGRMGVSQSHFRRLFFEAMGLSPSRYVRQQRLERARELLATTNLPIDGVAFECGFRDQSYLTTCFRSEFGLTPARFRRAA</sequence>
<dbReference type="InterPro" id="IPR018060">
    <property type="entry name" value="HTH_AraC"/>
</dbReference>
<keyword evidence="1" id="KW-0805">Transcription regulation</keyword>
<name>A0AAQ0F474_BURCE</name>
<organism evidence="5 6">
    <name type="scientific">Burkholderia cepacia</name>
    <name type="common">Pseudomonas cepacia</name>
    <dbReference type="NCBI Taxonomy" id="292"/>
    <lineage>
        <taxon>Bacteria</taxon>
        <taxon>Pseudomonadati</taxon>
        <taxon>Pseudomonadota</taxon>
        <taxon>Betaproteobacteria</taxon>
        <taxon>Burkholderiales</taxon>
        <taxon>Burkholderiaceae</taxon>
        <taxon>Burkholderia</taxon>
        <taxon>Burkholderia cepacia complex</taxon>
    </lineage>
</organism>
<accession>A0AAQ0F474</accession>
<keyword evidence="3" id="KW-0804">Transcription</keyword>
<dbReference type="PROSITE" id="PS01124">
    <property type="entry name" value="HTH_ARAC_FAMILY_2"/>
    <property type="match status" value="1"/>
</dbReference>
<keyword evidence="2" id="KW-0238">DNA-binding</keyword>
<proteinExistence type="predicted"/>
<dbReference type="InterPro" id="IPR009057">
    <property type="entry name" value="Homeodomain-like_sf"/>
</dbReference>
<evidence type="ECO:0000259" key="4">
    <source>
        <dbReference type="PROSITE" id="PS01124"/>
    </source>
</evidence>
<evidence type="ECO:0000256" key="1">
    <source>
        <dbReference type="ARBA" id="ARBA00023015"/>
    </source>
</evidence>
<dbReference type="SMART" id="SM00342">
    <property type="entry name" value="HTH_ARAC"/>
    <property type="match status" value="1"/>
</dbReference>
<evidence type="ECO:0000256" key="2">
    <source>
        <dbReference type="ARBA" id="ARBA00023125"/>
    </source>
</evidence>
<evidence type="ECO:0000313" key="6">
    <source>
        <dbReference type="Proteomes" id="UP000248899"/>
    </source>
</evidence>
<dbReference type="InterPro" id="IPR050204">
    <property type="entry name" value="AraC_XylS_family_regulators"/>
</dbReference>